<comment type="caution">
    <text evidence="2">The sequence shown here is derived from an EMBL/GenBank/DDBJ whole genome shotgun (WGS) entry which is preliminary data.</text>
</comment>
<dbReference type="InterPro" id="IPR002731">
    <property type="entry name" value="ATPase_BadF"/>
</dbReference>
<name>X1TTZ4_9ZZZZ</name>
<dbReference type="PANTHER" id="PTHR32329">
    <property type="entry name" value="BIFUNCTIONAL PROTEIN [INCLUDES 2-HYDROXYACYL-COA DEHYDRATASE (N-TER) AND ITS ACTIVATOR DOMAIN (C_TERM)-RELATED"/>
    <property type="match status" value="1"/>
</dbReference>
<dbReference type="PANTHER" id="PTHR32329:SF7">
    <property type="entry name" value="ACTIVATOR OF 2-HYDROXYACYL-COA-HYDRATASE"/>
    <property type="match status" value="1"/>
</dbReference>
<feature type="non-terminal residue" evidence="2">
    <location>
        <position position="144"/>
    </location>
</feature>
<proteinExistence type="predicted"/>
<gene>
    <name evidence="2" type="ORF">S12H4_49016</name>
</gene>
<dbReference type="InterPro" id="IPR051805">
    <property type="entry name" value="Dehydratase_Activator_Redct"/>
</dbReference>
<evidence type="ECO:0000313" key="2">
    <source>
        <dbReference type="EMBL" id="GAJ08729.1"/>
    </source>
</evidence>
<feature type="domain" description="ATPase BadF/BadG/BcrA/BcrD type" evidence="1">
    <location>
        <begin position="5"/>
        <end position="143"/>
    </location>
</feature>
<organism evidence="2">
    <name type="scientific">marine sediment metagenome</name>
    <dbReference type="NCBI Taxonomy" id="412755"/>
    <lineage>
        <taxon>unclassified sequences</taxon>
        <taxon>metagenomes</taxon>
        <taxon>ecological metagenomes</taxon>
    </lineage>
</organism>
<dbReference type="SUPFAM" id="SSF53067">
    <property type="entry name" value="Actin-like ATPase domain"/>
    <property type="match status" value="1"/>
</dbReference>
<dbReference type="InterPro" id="IPR043129">
    <property type="entry name" value="ATPase_NBD"/>
</dbReference>
<protein>
    <recommendedName>
        <fullName evidence="1">ATPase BadF/BadG/BcrA/BcrD type domain-containing protein</fullName>
    </recommendedName>
</protein>
<dbReference type="EMBL" id="BARW01030695">
    <property type="protein sequence ID" value="GAJ08729.1"/>
    <property type="molecule type" value="Genomic_DNA"/>
</dbReference>
<dbReference type="AlphaFoldDB" id="X1TTZ4"/>
<sequence length="144" mass="15432">MAYSLGIDIGSVNAKLALINHDDRVVLLDSEKVTSSARAALASLIARLAEKHRLPDIHTVAASGSTATIVPEELDWSEYSSSLSIASGILHYHPEAKTIVQIGGQSSFVMELQDGLKKPWRLASNPLCAAGTGMFLEQQAYRLG</sequence>
<evidence type="ECO:0000259" key="1">
    <source>
        <dbReference type="Pfam" id="PF01869"/>
    </source>
</evidence>
<dbReference type="Gene3D" id="3.30.420.40">
    <property type="match status" value="1"/>
</dbReference>
<accession>X1TTZ4</accession>
<dbReference type="Pfam" id="PF01869">
    <property type="entry name" value="BcrAD_BadFG"/>
    <property type="match status" value="1"/>
</dbReference>
<reference evidence="2" key="1">
    <citation type="journal article" date="2014" name="Front. Microbiol.">
        <title>High frequency of phylogenetically diverse reductive dehalogenase-homologous genes in deep subseafloor sedimentary metagenomes.</title>
        <authorList>
            <person name="Kawai M."/>
            <person name="Futagami T."/>
            <person name="Toyoda A."/>
            <person name="Takaki Y."/>
            <person name="Nishi S."/>
            <person name="Hori S."/>
            <person name="Arai W."/>
            <person name="Tsubouchi T."/>
            <person name="Morono Y."/>
            <person name="Uchiyama I."/>
            <person name="Ito T."/>
            <person name="Fujiyama A."/>
            <person name="Inagaki F."/>
            <person name="Takami H."/>
        </authorList>
    </citation>
    <scope>NUCLEOTIDE SEQUENCE</scope>
    <source>
        <strain evidence="2">Expedition CK06-06</strain>
    </source>
</reference>